<dbReference type="CDD" id="cd03257">
    <property type="entry name" value="ABC_NikE_OppD_transporters"/>
    <property type="match status" value="1"/>
</dbReference>
<dbReference type="InterPro" id="IPR003439">
    <property type="entry name" value="ABC_transporter-like_ATP-bd"/>
</dbReference>
<keyword evidence="8" id="KW-1278">Translocase</keyword>
<evidence type="ECO:0000256" key="4">
    <source>
        <dbReference type="ARBA" id="ARBA00022475"/>
    </source>
</evidence>
<evidence type="ECO:0000256" key="3">
    <source>
        <dbReference type="ARBA" id="ARBA00022448"/>
    </source>
</evidence>
<dbReference type="FunFam" id="3.40.50.300:FF:000016">
    <property type="entry name" value="Oligopeptide ABC transporter ATP-binding component"/>
    <property type="match status" value="1"/>
</dbReference>
<keyword evidence="5" id="KW-0997">Cell inner membrane</keyword>
<name>A0A7K3LXS7_9ACTN</name>
<dbReference type="Proteomes" id="UP000460435">
    <property type="component" value="Unassembled WGS sequence"/>
</dbReference>
<dbReference type="GO" id="GO:0005886">
    <property type="term" value="C:plasma membrane"/>
    <property type="evidence" value="ECO:0007669"/>
    <property type="project" value="UniProtKB-SubCell"/>
</dbReference>
<comment type="caution">
    <text evidence="11">The sequence shown here is derived from an EMBL/GenBank/DDBJ whole genome shotgun (WGS) entry which is preliminary data.</text>
</comment>
<keyword evidence="9" id="KW-0472">Membrane</keyword>
<evidence type="ECO:0000259" key="10">
    <source>
        <dbReference type="PROSITE" id="PS50893"/>
    </source>
</evidence>
<dbReference type="GO" id="GO:0016887">
    <property type="term" value="F:ATP hydrolysis activity"/>
    <property type="evidence" value="ECO:0007669"/>
    <property type="project" value="InterPro"/>
</dbReference>
<dbReference type="GO" id="GO:0005524">
    <property type="term" value="F:ATP binding"/>
    <property type="evidence" value="ECO:0007669"/>
    <property type="project" value="UniProtKB-KW"/>
</dbReference>
<dbReference type="PROSITE" id="PS00211">
    <property type="entry name" value="ABC_TRANSPORTER_1"/>
    <property type="match status" value="1"/>
</dbReference>
<dbReference type="InterPro" id="IPR027417">
    <property type="entry name" value="P-loop_NTPase"/>
</dbReference>
<evidence type="ECO:0000256" key="2">
    <source>
        <dbReference type="ARBA" id="ARBA00005417"/>
    </source>
</evidence>
<gene>
    <name evidence="11" type="ORF">F7O44_01835</name>
</gene>
<evidence type="ECO:0000256" key="5">
    <source>
        <dbReference type="ARBA" id="ARBA00022519"/>
    </source>
</evidence>
<dbReference type="Gene3D" id="3.40.50.300">
    <property type="entry name" value="P-loop containing nucleotide triphosphate hydrolases"/>
    <property type="match status" value="1"/>
</dbReference>
<dbReference type="RefSeq" id="WP_162448479.1">
    <property type="nucleotide sequence ID" value="NZ_WLZY01000001.1"/>
</dbReference>
<sequence>MVTTATDVTAAGPQPPLLRTENLSVCIDSHGERNTVVSDVNLELTAGRTIGIVGESGSGKSMTAAAIMGILPPVATAQGRVFYQGTDLLTLDDKARRAISGPELAYIFQEPMSALHPMLSIGAQMIRPMRIHLGLSKREARERSAELLDQVGIPKSRGLLGAYVHQLSGGMRQRVMIAMAISCQPALLLADEPTTALDAAVQKQILELLLDLRDQLGLGLVLISHDLGLISRYADDVLVMLDGDVMEQGPTADVVANPTHPYTRGLIESAPRIGHVPRRLPTIDRAKFSTRALADKEAR</sequence>
<accession>A0A7K3LXS7</accession>
<keyword evidence="3" id="KW-0813">Transport</keyword>
<comment type="similarity">
    <text evidence="2">Belongs to the ABC transporter superfamily.</text>
</comment>
<dbReference type="EMBL" id="WLZY01000001">
    <property type="protein sequence ID" value="NDL55805.1"/>
    <property type="molecule type" value="Genomic_DNA"/>
</dbReference>
<dbReference type="InterPro" id="IPR017871">
    <property type="entry name" value="ABC_transporter-like_CS"/>
</dbReference>
<dbReference type="GO" id="GO:0015833">
    <property type="term" value="P:peptide transport"/>
    <property type="evidence" value="ECO:0007669"/>
    <property type="project" value="InterPro"/>
</dbReference>
<dbReference type="PANTHER" id="PTHR43297">
    <property type="entry name" value="OLIGOPEPTIDE TRANSPORT ATP-BINDING PROTEIN APPD"/>
    <property type="match status" value="1"/>
</dbReference>
<dbReference type="PANTHER" id="PTHR43297:SF14">
    <property type="entry name" value="ATPASE AAA-TYPE CORE DOMAIN-CONTAINING PROTEIN"/>
    <property type="match status" value="1"/>
</dbReference>
<organism evidence="11 12">
    <name type="scientific">Phytoactinopolyspora mesophila</name>
    <dbReference type="NCBI Taxonomy" id="2650750"/>
    <lineage>
        <taxon>Bacteria</taxon>
        <taxon>Bacillati</taxon>
        <taxon>Actinomycetota</taxon>
        <taxon>Actinomycetes</taxon>
        <taxon>Jiangellales</taxon>
        <taxon>Jiangellaceae</taxon>
        <taxon>Phytoactinopolyspora</taxon>
    </lineage>
</organism>
<keyword evidence="7 11" id="KW-0067">ATP-binding</keyword>
<feature type="domain" description="ABC transporter" evidence="10">
    <location>
        <begin position="18"/>
        <end position="267"/>
    </location>
</feature>
<protein>
    <submittedName>
        <fullName evidence="11">ATP-binding cassette domain-containing protein</fullName>
    </submittedName>
</protein>
<keyword evidence="4" id="KW-1003">Cell membrane</keyword>
<keyword evidence="6" id="KW-0547">Nucleotide-binding</keyword>
<reference evidence="11 12" key="1">
    <citation type="submission" date="2019-11" db="EMBL/GenBank/DDBJ databases">
        <authorList>
            <person name="Li X.-J."/>
            <person name="Feng X.-M."/>
        </authorList>
    </citation>
    <scope>NUCLEOTIDE SEQUENCE [LARGE SCALE GENOMIC DNA]</scope>
    <source>
        <strain evidence="11 12">XMNu-373</strain>
    </source>
</reference>
<dbReference type="InterPro" id="IPR050388">
    <property type="entry name" value="ABC_Ni/Peptide_Import"/>
</dbReference>
<dbReference type="PROSITE" id="PS50893">
    <property type="entry name" value="ABC_TRANSPORTER_2"/>
    <property type="match status" value="1"/>
</dbReference>
<dbReference type="InterPro" id="IPR003593">
    <property type="entry name" value="AAA+_ATPase"/>
</dbReference>
<dbReference type="SUPFAM" id="SSF52540">
    <property type="entry name" value="P-loop containing nucleoside triphosphate hydrolases"/>
    <property type="match status" value="1"/>
</dbReference>
<dbReference type="InterPro" id="IPR013563">
    <property type="entry name" value="Oligopep_ABC_C"/>
</dbReference>
<evidence type="ECO:0000256" key="9">
    <source>
        <dbReference type="ARBA" id="ARBA00023136"/>
    </source>
</evidence>
<comment type="subcellular location">
    <subcellularLocation>
        <location evidence="1">Cell membrane</location>
        <topology evidence="1">Peripheral membrane protein</topology>
    </subcellularLocation>
</comment>
<evidence type="ECO:0000256" key="1">
    <source>
        <dbReference type="ARBA" id="ARBA00004202"/>
    </source>
</evidence>
<dbReference type="Pfam" id="PF08352">
    <property type="entry name" value="oligo_HPY"/>
    <property type="match status" value="1"/>
</dbReference>
<proteinExistence type="inferred from homology"/>
<evidence type="ECO:0000313" key="12">
    <source>
        <dbReference type="Proteomes" id="UP000460435"/>
    </source>
</evidence>
<dbReference type="SMART" id="SM00382">
    <property type="entry name" value="AAA"/>
    <property type="match status" value="1"/>
</dbReference>
<evidence type="ECO:0000256" key="7">
    <source>
        <dbReference type="ARBA" id="ARBA00022840"/>
    </source>
</evidence>
<dbReference type="Pfam" id="PF00005">
    <property type="entry name" value="ABC_tran"/>
    <property type="match status" value="1"/>
</dbReference>
<dbReference type="AlphaFoldDB" id="A0A7K3LXS7"/>
<evidence type="ECO:0000256" key="8">
    <source>
        <dbReference type="ARBA" id="ARBA00022967"/>
    </source>
</evidence>
<keyword evidence="12" id="KW-1185">Reference proteome</keyword>
<evidence type="ECO:0000313" key="11">
    <source>
        <dbReference type="EMBL" id="NDL55805.1"/>
    </source>
</evidence>
<evidence type="ECO:0000256" key="6">
    <source>
        <dbReference type="ARBA" id="ARBA00022741"/>
    </source>
</evidence>